<evidence type="ECO:0000313" key="8">
    <source>
        <dbReference type="Proteomes" id="UP001187471"/>
    </source>
</evidence>
<gene>
    <name evidence="7" type="ORF">RJ640_016285</name>
</gene>
<dbReference type="SUPFAM" id="SSF53098">
    <property type="entry name" value="Ribonuclease H-like"/>
    <property type="match status" value="1"/>
</dbReference>
<keyword evidence="5" id="KW-1133">Transmembrane helix</keyword>
<evidence type="ECO:0000256" key="2">
    <source>
        <dbReference type="ARBA" id="ARBA00022574"/>
    </source>
</evidence>
<comment type="caution">
    <text evidence="7">The sequence shown here is derived from an EMBL/GenBank/DDBJ whole genome shotgun (WGS) entry which is preliminary data.</text>
</comment>
<sequence length="514" mass="57960">MESSNLVPERFAFNMFRRWCSVHCSINMQVPLWTLPCLMPPFSAFETSLPAALLPLIKDKTLVSALVAALGLKSVGLPSCCMWAGFETLPVPLNLLRACYKFLSTVIKIVLQFCKENSLNQTFQVLQSECQVSLNTVDSLETFVADINSGRWDAILPQVAQLKLPRKKLEDLYEQAPGDDEGLQFDIGVTSQLHTHIKESTCPVGKPVSLSTLEQLPSILIPGTALGYPVSSVKTSSFESAHEQIVLEMIELRELDTARAILRQTQAMGVLKQEQPERYLRLEHLLVRTYFDPHEAVVSWLHYDLELEIEKELLDNGRDSLRTEMVVYLVAHLYTVKELWDAVAELCSGNNDRTHLSMVVSHVILEVIHVVLNSVEDKLLLVIVLVVLAITCLVIQALFPGFHLPFMYVKFIERMDLPLRIRVKVCDSENAQEYKSISFSIYMSGDGMVLPTSCVDTPKQNGMVDCKNHHLLETIRALMLEINVLNRPMVTLIEALSYSGWKAAMEEEMAHFVE</sequence>
<dbReference type="EMBL" id="JAVXUO010001560">
    <property type="protein sequence ID" value="KAK2981116.1"/>
    <property type="molecule type" value="Genomic_DNA"/>
</dbReference>
<dbReference type="Proteomes" id="UP001187471">
    <property type="component" value="Unassembled WGS sequence"/>
</dbReference>
<organism evidence="7 8">
    <name type="scientific">Escallonia rubra</name>
    <dbReference type="NCBI Taxonomy" id="112253"/>
    <lineage>
        <taxon>Eukaryota</taxon>
        <taxon>Viridiplantae</taxon>
        <taxon>Streptophyta</taxon>
        <taxon>Embryophyta</taxon>
        <taxon>Tracheophyta</taxon>
        <taxon>Spermatophyta</taxon>
        <taxon>Magnoliopsida</taxon>
        <taxon>eudicotyledons</taxon>
        <taxon>Gunneridae</taxon>
        <taxon>Pentapetalae</taxon>
        <taxon>asterids</taxon>
        <taxon>campanulids</taxon>
        <taxon>Escalloniales</taxon>
        <taxon>Escalloniaceae</taxon>
        <taxon>Escallonia</taxon>
    </lineage>
</organism>
<dbReference type="GO" id="GO:0005634">
    <property type="term" value="C:nucleus"/>
    <property type="evidence" value="ECO:0007669"/>
    <property type="project" value="UniProtKB-SubCell"/>
</dbReference>
<feature type="domain" description="TPL/SMU1 LisH-like dimerisation" evidence="6">
    <location>
        <begin position="106"/>
        <end position="132"/>
    </location>
</feature>
<evidence type="ECO:0000256" key="3">
    <source>
        <dbReference type="ARBA" id="ARBA00022737"/>
    </source>
</evidence>
<keyword evidence="5" id="KW-0472">Membrane</keyword>
<keyword evidence="2" id="KW-0853">WD repeat</keyword>
<keyword evidence="8" id="KW-1185">Reference proteome</keyword>
<evidence type="ECO:0000259" key="6">
    <source>
        <dbReference type="Pfam" id="PF17814"/>
    </source>
</evidence>
<dbReference type="PANTHER" id="PTHR22848">
    <property type="entry name" value="WD40 REPEAT PROTEIN"/>
    <property type="match status" value="1"/>
</dbReference>
<name>A0AA88RL47_9ASTE</name>
<dbReference type="PROSITE" id="PS50896">
    <property type="entry name" value="LISH"/>
    <property type="match status" value="1"/>
</dbReference>
<dbReference type="SMART" id="SM00667">
    <property type="entry name" value="LisH"/>
    <property type="match status" value="1"/>
</dbReference>
<evidence type="ECO:0000313" key="7">
    <source>
        <dbReference type="EMBL" id="KAK2981116.1"/>
    </source>
</evidence>
<dbReference type="GO" id="GO:0000398">
    <property type="term" value="P:mRNA splicing, via spliceosome"/>
    <property type="evidence" value="ECO:0007669"/>
    <property type="project" value="InterPro"/>
</dbReference>
<keyword evidence="5" id="KW-0812">Transmembrane</keyword>
<dbReference type="InterPro" id="IPR045184">
    <property type="entry name" value="SMU1"/>
</dbReference>
<keyword evidence="4" id="KW-0539">Nucleus</keyword>
<reference evidence="7" key="1">
    <citation type="submission" date="2022-12" db="EMBL/GenBank/DDBJ databases">
        <title>Draft genome assemblies for two species of Escallonia (Escalloniales).</title>
        <authorList>
            <person name="Chanderbali A."/>
            <person name="Dervinis C."/>
            <person name="Anghel I."/>
            <person name="Soltis D."/>
            <person name="Soltis P."/>
            <person name="Zapata F."/>
        </authorList>
    </citation>
    <scope>NUCLEOTIDE SEQUENCE</scope>
    <source>
        <strain evidence="7">UCBG92.1500</strain>
        <tissue evidence="7">Leaf</tissue>
    </source>
</reference>
<evidence type="ECO:0000256" key="1">
    <source>
        <dbReference type="ARBA" id="ARBA00004123"/>
    </source>
</evidence>
<keyword evidence="3" id="KW-0677">Repeat</keyword>
<feature type="transmembrane region" description="Helical" evidence="5">
    <location>
        <begin position="379"/>
        <end position="399"/>
    </location>
</feature>
<dbReference type="InterPro" id="IPR054532">
    <property type="entry name" value="TPL_SMU1_LisH-like"/>
</dbReference>
<proteinExistence type="predicted"/>
<accession>A0AA88RL47</accession>
<protein>
    <recommendedName>
        <fullName evidence="6">TPL/SMU1 LisH-like dimerisation domain-containing protein</fullName>
    </recommendedName>
</protein>
<evidence type="ECO:0000256" key="5">
    <source>
        <dbReference type="SAM" id="Phobius"/>
    </source>
</evidence>
<comment type="subcellular location">
    <subcellularLocation>
        <location evidence="1">Nucleus</location>
    </subcellularLocation>
</comment>
<evidence type="ECO:0000256" key="4">
    <source>
        <dbReference type="ARBA" id="ARBA00023242"/>
    </source>
</evidence>
<dbReference type="AlphaFoldDB" id="A0AA88RL47"/>
<dbReference type="InterPro" id="IPR006594">
    <property type="entry name" value="LisH"/>
</dbReference>
<dbReference type="Pfam" id="PF17814">
    <property type="entry name" value="LisH_TPL"/>
    <property type="match status" value="1"/>
</dbReference>
<dbReference type="InterPro" id="IPR012337">
    <property type="entry name" value="RNaseH-like_sf"/>
</dbReference>